<dbReference type="InterPro" id="IPR013546">
    <property type="entry name" value="PII_UdlTrfase/GS_AdlTrfase"/>
</dbReference>
<keyword evidence="6 7" id="KW-0511">Multifunctional enzyme</keyword>
<evidence type="ECO:0000256" key="6">
    <source>
        <dbReference type="ARBA" id="ARBA00023268"/>
    </source>
</evidence>
<dbReference type="Pfam" id="PF08335">
    <property type="entry name" value="GlnD_UR_UTase"/>
    <property type="match status" value="2"/>
</dbReference>
<proteinExistence type="inferred from homology"/>
<feature type="domain" description="PII-uridylyltransferase/Glutamine-synthetase adenylyltransferase" evidence="9">
    <location>
        <begin position="865"/>
        <end position="1005"/>
    </location>
</feature>
<dbReference type="NCBIfam" id="NF010707">
    <property type="entry name" value="PRK14109.1"/>
    <property type="match status" value="1"/>
</dbReference>
<feature type="domain" description="Glutamate-ammonia ligase adenylyltransferase repeated" evidence="8">
    <location>
        <begin position="96"/>
        <end position="339"/>
    </location>
</feature>
<comment type="catalytic activity">
    <reaction evidence="7">
        <text>[glutamine synthetase]-O(4)-(5'-adenylyl)-L-tyrosine + phosphate = [glutamine synthetase]-L-tyrosine + ADP</text>
        <dbReference type="Rhea" id="RHEA:43716"/>
        <dbReference type="Rhea" id="RHEA-COMP:10660"/>
        <dbReference type="Rhea" id="RHEA-COMP:10661"/>
        <dbReference type="ChEBI" id="CHEBI:43474"/>
        <dbReference type="ChEBI" id="CHEBI:46858"/>
        <dbReference type="ChEBI" id="CHEBI:83624"/>
        <dbReference type="ChEBI" id="CHEBI:456216"/>
        <dbReference type="EC" id="2.7.7.89"/>
    </reaction>
</comment>
<accession>A0A7Y9UV68</accession>
<evidence type="ECO:0000313" key="11">
    <source>
        <dbReference type="Proteomes" id="UP000544110"/>
    </source>
</evidence>
<comment type="similarity">
    <text evidence="7">Belongs to the GlnE family.</text>
</comment>
<comment type="caution">
    <text evidence="10">The sequence shown here is derived from an EMBL/GenBank/DDBJ whole genome shotgun (WGS) entry which is preliminary data.</text>
</comment>
<keyword evidence="11" id="KW-1185">Reference proteome</keyword>
<dbReference type="EC" id="2.7.7.89" evidence="7"/>
<keyword evidence="5 7" id="KW-0460">Magnesium</keyword>
<dbReference type="Proteomes" id="UP000544110">
    <property type="component" value="Unassembled WGS sequence"/>
</dbReference>
<dbReference type="PANTHER" id="PTHR30621:SF0">
    <property type="entry name" value="BIFUNCTIONAL GLUTAMINE SYNTHETASE ADENYLYLTRANSFERASE_ADENYLYL-REMOVING ENZYME"/>
    <property type="match status" value="1"/>
</dbReference>
<dbReference type="GO" id="GO:0047388">
    <property type="term" value="F:[glutamine synthetase]-adenylyl-L-tyrosine phosphorylase activity"/>
    <property type="evidence" value="ECO:0007669"/>
    <property type="project" value="UniProtKB-EC"/>
</dbReference>
<comment type="cofactor">
    <cofactor evidence="7">
        <name>Mg(2+)</name>
        <dbReference type="ChEBI" id="CHEBI:18420"/>
    </cofactor>
</comment>
<dbReference type="GO" id="GO:0008882">
    <property type="term" value="F:[glutamate-ammonia-ligase] adenylyltransferase activity"/>
    <property type="evidence" value="ECO:0007669"/>
    <property type="project" value="UniProtKB-UniRule"/>
</dbReference>
<dbReference type="InterPro" id="IPR005190">
    <property type="entry name" value="GlnE_rpt_dom"/>
</dbReference>
<evidence type="ECO:0000259" key="8">
    <source>
        <dbReference type="Pfam" id="PF03710"/>
    </source>
</evidence>
<gene>
    <name evidence="7" type="primary">glnE</name>
    <name evidence="10" type="ORF">BJ989_001924</name>
</gene>
<evidence type="ECO:0000256" key="5">
    <source>
        <dbReference type="ARBA" id="ARBA00022842"/>
    </source>
</evidence>
<dbReference type="PANTHER" id="PTHR30621">
    <property type="entry name" value="GLUTAMINE SYNTHETASE ADENYLYLTRANSFERASE"/>
    <property type="match status" value="1"/>
</dbReference>
<dbReference type="GO" id="GO:0005524">
    <property type="term" value="F:ATP binding"/>
    <property type="evidence" value="ECO:0007669"/>
    <property type="project" value="UniProtKB-UniRule"/>
</dbReference>
<evidence type="ECO:0000259" key="9">
    <source>
        <dbReference type="Pfam" id="PF08335"/>
    </source>
</evidence>
<evidence type="ECO:0000256" key="7">
    <source>
        <dbReference type="HAMAP-Rule" id="MF_00802"/>
    </source>
</evidence>
<dbReference type="Gene3D" id="1.20.120.330">
    <property type="entry name" value="Nucleotidyltransferases domain 2"/>
    <property type="match status" value="2"/>
</dbReference>
<dbReference type="EMBL" id="JACCAC010000001">
    <property type="protein sequence ID" value="NYG55620.1"/>
    <property type="molecule type" value="Genomic_DNA"/>
</dbReference>
<dbReference type="GO" id="GO:0000820">
    <property type="term" value="P:regulation of glutamine family amino acid metabolic process"/>
    <property type="evidence" value="ECO:0007669"/>
    <property type="project" value="UniProtKB-UniRule"/>
</dbReference>
<dbReference type="Pfam" id="PF03710">
    <property type="entry name" value="GlnE"/>
    <property type="match status" value="2"/>
</dbReference>
<protein>
    <recommendedName>
        <fullName evidence="7">Bifunctional glutamine synthetase adenylyltransferase/adenylyl-removing enzyme</fullName>
    </recommendedName>
    <alternativeName>
        <fullName evidence="7">ATP:glutamine synthetase adenylyltransferase</fullName>
    </alternativeName>
    <alternativeName>
        <fullName evidence="7">ATase</fullName>
    </alternativeName>
    <domain>
        <recommendedName>
            <fullName evidence="7">Glutamine synthetase adenylyl-L-tyrosine phosphorylase</fullName>
            <ecNumber evidence="7">2.7.7.89</ecNumber>
        </recommendedName>
        <alternativeName>
            <fullName evidence="7">Adenylyl removase</fullName>
            <shortName evidence="7">AR</shortName>
            <shortName evidence="7">AT-N</shortName>
        </alternativeName>
    </domain>
    <domain>
        <recommendedName>
            <fullName evidence="7">Glutamine synthetase adenylyl transferase</fullName>
            <ecNumber evidence="7">2.7.7.42</ecNumber>
        </recommendedName>
        <alternativeName>
            <fullName evidence="7">Adenylyl transferase</fullName>
            <shortName evidence="7">AT</shortName>
            <shortName evidence="7">AT-C</shortName>
        </alternativeName>
    </domain>
</protein>
<dbReference type="RefSeq" id="WP_343049230.1">
    <property type="nucleotide sequence ID" value="NZ_JACCAC010000001.1"/>
</dbReference>
<dbReference type="Gene3D" id="3.30.460.10">
    <property type="entry name" value="Beta Polymerase, domain 2"/>
    <property type="match status" value="2"/>
</dbReference>
<evidence type="ECO:0000313" key="10">
    <source>
        <dbReference type="EMBL" id="NYG55620.1"/>
    </source>
</evidence>
<reference evidence="10 11" key="1">
    <citation type="submission" date="2020-07" db="EMBL/GenBank/DDBJ databases">
        <title>Sequencing the genomes of 1000 actinobacteria strains.</title>
        <authorList>
            <person name="Klenk H.-P."/>
        </authorList>
    </citation>
    <scope>NUCLEOTIDE SEQUENCE [LARGE SCALE GENOMIC DNA]</scope>
    <source>
        <strain evidence="10 11">DSM 24552</strain>
    </source>
</reference>
<comment type="function">
    <text evidence="7">Involved in the regulation of glutamine synthetase GlnA, a key enzyme in the process to assimilate ammonia. When cellular nitrogen levels are high, the C-terminal adenylyl transferase (AT) inactivates GlnA by covalent transfer of an adenylyl group from ATP to specific tyrosine residue of GlnA, thus reducing its activity. Conversely, when nitrogen levels are low, the N-terminal adenylyl removase (AR) activates GlnA by removing the adenylyl group by phosphorolysis, increasing its activity. The regulatory region of GlnE binds the signal transduction protein PII (GlnB) which indicates the nitrogen status of the cell.</text>
</comment>
<dbReference type="CDD" id="cd05401">
    <property type="entry name" value="NT_GlnE_GlnD_like"/>
    <property type="match status" value="2"/>
</dbReference>
<feature type="domain" description="Glutamate-ammonia ligase adenylyltransferase repeated" evidence="8">
    <location>
        <begin position="606"/>
        <end position="841"/>
    </location>
</feature>
<dbReference type="HAMAP" id="MF_00802">
    <property type="entry name" value="GlnE"/>
    <property type="match status" value="1"/>
</dbReference>
<comment type="catalytic activity">
    <reaction evidence="7">
        <text>[glutamine synthetase]-L-tyrosine + ATP = [glutamine synthetase]-O(4)-(5'-adenylyl)-L-tyrosine + diphosphate</text>
        <dbReference type="Rhea" id="RHEA:18589"/>
        <dbReference type="Rhea" id="RHEA-COMP:10660"/>
        <dbReference type="Rhea" id="RHEA-COMP:10661"/>
        <dbReference type="ChEBI" id="CHEBI:30616"/>
        <dbReference type="ChEBI" id="CHEBI:33019"/>
        <dbReference type="ChEBI" id="CHEBI:46858"/>
        <dbReference type="ChEBI" id="CHEBI:83624"/>
        <dbReference type="EC" id="2.7.7.42"/>
    </reaction>
</comment>
<dbReference type="AlphaFoldDB" id="A0A7Y9UV68"/>
<keyword evidence="4 7" id="KW-0067">ATP-binding</keyword>
<feature type="region of interest" description="Adenylyl transferase" evidence="7">
    <location>
        <begin position="513"/>
        <end position="1008"/>
    </location>
</feature>
<keyword evidence="2 7" id="KW-0548">Nucleotidyltransferase</keyword>
<evidence type="ECO:0000256" key="3">
    <source>
        <dbReference type="ARBA" id="ARBA00022741"/>
    </source>
</evidence>
<dbReference type="GO" id="GO:0005829">
    <property type="term" value="C:cytosol"/>
    <property type="evidence" value="ECO:0007669"/>
    <property type="project" value="TreeGrafter"/>
</dbReference>
<dbReference type="GO" id="GO:0000287">
    <property type="term" value="F:magnesium ion binding"/>
    <property type="evidence" value="ECO:0007669"/>
    <property type="project" value="UniProtKB-UniRule"/>
</dbReference>
<dbReference type="InterPro" id="IPR043519">
    <property type="entry name" value="NT_sf"/>
</dbReference>
<sequence>MTTAPRHSRRGLLLRAGLQDADAALEHLASLADGETALADPDAVDGLVAQLGRAGDPDQALAALARTASRLETTHGDGERRALLDAVVDDDATARRLLGVLGASDALADHLARHPGQWRELTDPLLGTTRPPAYAVRAGLLAAVGADPDDALPTATRPDPVAVDALRVEYRRVLLRLAARDLAHDVGVDDVAAELSDLAAGTLDAALAVARARVGEQAATARLAVVAMGKCGGHELNYVSDVDVIFVAEPAEGADEQVALKAATRLASALMQVCGDHTAEGTIWPVDAGLRPEGRSGPLVRTLASHEGYYERWAKTWEFQALLKARAVAGDLALGEAFTAMVAPRVWRVAETEHFVEDVQAMRRRVVEHIPAHEADRQLKLGSGGLRDVEFAVQLLQLVHGRVDERLRLPTTLSALAALTAGGYVGREDGEALHHAYAFLRTLEHRIQLHRLQRTHVVPSDEDALRRLGRSFGFTRAPAEELEEAWRHHRREVRRLHEKLFYRPLLTAVAQLPDDVARLSVEAARSRLAALGFVDPAAALRHLEAMTSGVRRSAQIQRALLPVMLAWFSDAPDPDAGLFGFRRISESLGGSHWYLRALRDEGQVAEHLAKVLASSRYATALLEREPEGVRLLGGDLGPRSSEALTTEMLAAARRQGDATAAVRSVRAVRRRELFRIAAGELVGQVDVEQVGAALSRLTDATLEATLDVVRRSVAEQRGLDGAPTRLAVVAMGRYGGFELSYASDADVLFVHDPLPGADPGAAASFAQACALELRRLLAAPASDPALEVDADLRPEGKQGPLVRTLSSYAAYYAKWSHVWEAQALLRADAAVGDPDLRSAFTALVDPLRYPAEGLAAADVVEVRRIKARVDTERLPRGADPQTHLKLGRGGLADIEWTVQLLQMRHAGRHEGLRTPRTLEALRAAVEADLLPPGDADELAAAWCLVSRVRNAVTLVTGKPGDSLPRDLRERAAVALVLGYGPGRSDEMVNDYLRTTRRAHAVVDRVFWG</sequence>
<keyword evidence="3 7" id="KW-0547">Nucleotide-binding</keyword>
<dbReference type="SUPFAM" id="SSF81593">
    <property type="entry name" value="Nucleotidyltransferase substrate binding subunit/domain"/>
    <property type="match status" value="2"/>
</dbReference>
<feature type="region of interest" description="Adenylyl removase" evidence="7">
    <location>
        <begin position="1"/>
        <end position="505"/>
    </location>
</feature>
<dbReference type="InterPro" id="IPR023057">
    <property type="entry name" value="GlnE"/>
</dbReference>
<keyword evidence="10" id="KW-0436">Ligase</keyword>
<dbReference type="GO" id="GO:0016874">
    <property type="term" value="F:ligase activity"/>
    <property type="evidence" value="ECO:0007669"/>
    <property type="project" value="UniProtKB-KW"/>
</dbReference>
<evidence type="ECO:0000256" key="1">
    <source>
        <dbReference type="ARBA" id="ARBA00022679"/>
    </source>
</evidence>
<dbReference type="SUPFAM" id="SSF81301">
    <property type="entry name" value="Nucleotidyltransferase"/>
    <property type="match status" value="2"/>
</dbReference>
<feature type="domain" description="PII-uridylyltransferase/Glutamine-synthetase adenylyltransferase" evidence="9">
    <location>
        <begin position="360"/>
        <end position="501"/>
    </location>
</feature>
<evidence type="ECO:0000256" key="2">
    <source>
        <dbReference type="ARBA" id="ARBA00022695"/>
    </source>
</evidence>
<organism evidence="10 11">
    <name type="scientific">Nocardioides perillae</name>
    <dbReference type="NCBI Taxonomy" id="1119534"/>
    <lineage>
        <taxon>Bacteria</taxon>
        <taxon>Bacillati</taxon>
        <taxon>Actinomycetota</taxon>
        <taxon>Actinomycetes</taxon>
        <taxon>Propionibacteriales</taxon>
        <taxon>Nocardioidaceae</taxon>
        <taxon>Nocardioides</taxon>
    </lineage>
</organism>
<keyword evidence="1 7" id="KW-0808">Transferase</keyword>
<dbReference type="EC" id="2.7.7.42" evidence="7"/>
<name>A0A7Y9UV68_9ACTN</name>
<evidence type="ECO:0000256" key="4">
    <source>
        <dbReference type="ARBA" id="ARBA00022840"/>
    </source>
</evidence>